<evidence type="ECO:0000313" key="3">
    <source>
        <dbReference type="Proteomes" id="UP000672032"/>
    </source>
</evidence>
<evidence type="ECO:0000313" key="2">
    <source>
        <dbReference type="EMBL" id="QSZ30688.1"/>
    </source>
</evidence>
<dbReference type="AlphaFoldDB" id="A0A8A3P8B7"/>
<reference evidence="2" key="1">
    <citation type="submission" date="2020-10" db="EMBL/GenBank/DDBJ databases">
        <title>Genome Sequence of Monilinia vaccinii-corymbosi Sheds Light on Mummy Berry Disease Infection of Blueberry and Mating Type.</title>
        <authorList>
            <person name="Yow A.G."/>
            <person name="Zhang Y."/>
            <person name="Bansal K."/>
            <person name="Eacker S.M."/>
            <person name="Sullivan S."/>
            <person name="Liachko I."/>
            <person name="Cubeta M.A."/>
            <person name="Rollins J.A."/>
            <person name="Ashrafi H."/>
        </authorList>
    </citation>
    <scope>NUCLEOTIDE SEQUENCE</scope>
    <source>
        <strain evidence="2">RL-1</strain>
    </source>
</reference>
<feature type="region of interest" description="Disordered" evidence="1">
    <location>
        <begin position="236"/>
        <end position="259"/>
    </location>
</feature>
<evidence type="ECO:0000256" key="1">
    <source>
        <dbReference type="SAM" id="MobiDB-lite"/>
    </source>
</evidence>
<proteinExistence type="predicted"/>
<dbReference type="OrthoDB" id="3501324at2759"/>
<accession>A0A8A3P8B7</accession>
<sequence length="487" mass="55176">MDERTHLRRSRSQAHFQRRRPDDIYIRNPQACAFAYSSVDEPASPRNFFLENLPARWESLEDPISPGVTMLLSPASWFDEDGADLEVMEFFQTATYSGPRTFAQNPTAGPGPLNANRKKSTSKMGLSSPKTPKAWPSIVEPDISTLPSREAAERSILKARLKLTGQVTSSETSLDFEHGQHSQKENPLEAYLVASRPMRGRKAIKLPPLDRNQRKICPEHEYFQSLPIDDRRLVEPKTSLSPNRPHMRLPTDGKKGLRSTCSQKIMPVPASAVMHRTVSRTPSPAFDFDDSEITDIESDAECDERGKERLSRCETLSSQDPHSPMFDRPPKPFERDWKFRLQDDCAMGVLGTLEPSSTFHSTSQAPRESATYRKDCTKATCTTRPRHVSAESCVRSPTSPILVAPARRKSPPRIAPIHQDQMRESGAPFEPESRTPRTVVSHWLSSISSHAGRRESPRQPPREQQVSWRKSRSWGRKTKAYQREGWI</sequence>
<name>A0A8A3P8B7_9HELO</name>
<protein>
    <submittedName>
        <fullName evidence="2">Uncharacterized protein</fullName>
    </submittedName>
</protein>
<keyword evidence="3" id="KW-1185">Reference proteome</keyword>
<feature type="region of interest" description="Disordered" evidence="1">
    <location>
        <begin position="1"/>
        <end position="21"/>
    </location>
</feature>
<organism evidence="2 3">
    <name type="scientific">Monilinia vaccinii-corymbosi</name>
    <dbReference type="NCBI Taxonomy" id="61207"/>
    <lineage>
        <taxon>Eukaryota</taxon>
        <taxon>Fungi</taxon>
        <taxon>Dikarya</taxon>
        <taxon>Ascomycota</taxon>
        <taxon>Pezizomycotina</taxon>
        <taxon>Leotiomycetes</taxon>
        <taxon>Helotiales</taxon>
        <taxon>Sclerotiniaceae</taxon>
        <taxon>Monilinia</taxon>
    </lineage>
</organism>
<feature type="compositionally biased region" description="Basic residues" evidence="1">
    <location>
        <begin position="469"/>
        <end position="480"/>
    </location>
</feature>
<dbReference type="EMBL" id="CP063406">
    <property type="protein sequence ID" value="QSZ30688.1"/>
    <property type="molecule type" value="Genomic_DNA"/>
</dbReference>
<dbReference type="Proteomes" id="UP000672032">
    <property type="component" value="Chromosome 2"/>
</dbReference>
<feature type="compositionally biased region" description="Basic residues" evidence="1">
    <location>
        <begin position="1"/>
        <end position="18"/>
    </location>
</feature>
<feature type="region of interest" description="Disordered" evidence="1">
    <location>
        <begin position="420"/>
        <end position="487"/>
    </location>
</feature>
<feature type="region of interest" description="Disordered" evidence="1">
    <location>
        <begin position="101"/>
        <end position="136"/>
    </location>
</feature>
<feature type="compositionally biased region" description="Basic and acidic residues" evidence="1">
    <location>
        <begin position="452"/>
        <end position="461"/>
    </location>
</feature>
<gene>
    <name evidence="2" type="ORF">DSL72_000246</name>
</gene>